<dbReference type="Gene3D" id="1.20.1250.20">
    <property type="entry name" value="MFS general substrate transporter like domains"/>
    <property type="match status" value="1"/>
</dbReference>
<reference evidence="7 8" key="1">
    <citation type="submission" date="2020-03" db="EMBL/GenBank/DDBJ databases">
        <authorList>
            <person name="Lai Q."/>
        </authorList>
    </citation>
    <scope>NUCLEOTIDE SEQUENCE [LARGE SCALE GENOMIC DNA]</scope>
    <source>
        <strain evidence="7 8">CCUG 25036</strain>
    </source>
</reference>
<dbReference type="Pfam" id="PF07690">
    <property type="entry name" value="MFS_1"/>
    <property type="match status" value="1"/>
</dbReference>
<keyword evidence="5 6" id="KW-0472">Membrane</keyword>
<dbReference type="PANTHER" id="PTHR23513">
    <property type="entry name" value="INTEGRAL MEMBRANE EFFLUX PROTEIN-RELATED"/>
    <property type="match status" value="1"/>
</dbReference>
<evidence type="ECO:0000256" key="5">
    <source>
        <dbReference type="ARBA" id="ARBA00023136"/>
    </source>
</evidence>
<feature type="transmembrane region" description="Helical" evidence="6">
    <location>
        <begin position="146"/>
        <end position="169"/>
    </location>
</feature>
<protein>
    <submittedName>
        <fullName evidence="7">MFS transporter</fullName>
    </submittedName>
</protein>
<dbReference type="InterPro" id="IPR011701">
    <property type="entry name" value="MFS"/>
</dbReference>
<evidence type="ECO:0000256" key="6">
    <source>
        <dbReference type="SAM" id="Phobius"/>
    </source>
</evidence>
<comment type="caution">
    <text evidence="7">The sequence shown here is derived from an EMBL/GenBank/DDBJ whole genome shotgun (WGS) entry which is preliminary data.</text>
</comment>
<keyword evidence="2" id="KW-1003">Cell membrane</keyword>
<feature type="transmembrane region" description="Helical" evidence="6">
    <location>
        <begin position="21"/>
        <end position="45"/>
    </location>
</feature>
<keyword evidence="4 6" id="KW-1133">Transmembrane helix</keyword>
<dbReference type="SUPFAM" id="SSF103473">
    <property type="entry name" value="MFS general substrate transporter"/>
    <property type="match status" value="1"/>
</dbReference>
<feature type="transmembrane region" description="Helical" evidence="6">
    <location>
        <begin position="181"/>
        <end position="203"/>
    </location>
</feature>
<comment type="subcellular location">
    <subcellularLocation>
        <location evidence="1">Cell membrane</location>
        <topology evidence="1">Multi-pass membrane protein</topology>
    </subcellularLocation>
</comment>
<feature type="transmembrane region" description="Helical" evidence="6">
    <location>
        <begin position="87"/>
        <end position="108"/>
    </location>
</feature>
<evidence type="ECO:0000313" key="8">
    <source>
        <dbReference type="Proteomes" id="UP000490980"/>
    </source>
</evidence>
<dbReference type="EMBL" id="JAARLZ010000002">
    <property type="protein sequence ID" value="NII05441.1"/>
    <property type="molecule type" value="Genomic_DNA"/>
</dbReference>
<feature type="transmembrane region" description="Helical" evidence="6">
    <location>
        <begin position="380"/>
        <end position="399"/>
    </location>
</feature>
<keyword evidence="8" id="KW-1185">Reference proteome</keyword>
<evidence type="ECO:0000313" key="7">
    <source>
        <dbReference type="EMBL" id="NII05441.1"/>
    </source>
</evidence>
<dbReference type="Proteomes" id="UP000490980">
    <property type="component" value="Unassembled WGS sequence"/>
</dbReference>
<dbReference type="PANTHER" id="PTHR23513:SF6">
    <property type="entry name" value="MAJOR FACILITATOR SUPERFAMILY ASSOCIATED DOMAIN-CONTAINING PROTEIN"/>
    <property type="match status" value="1"/>
</dbReference>
<accession>A0A7X5U7Q7</accession>
<sequence>MAGRSIVRGLRLLRIGYREPRLGLLMLDNLVTTLGASFTLLALPFLVMRLSGRALDLGVTAAIEAVPSLCLLLFFPHLLDRLQPLRVLLTCRLLFVASNAMVCVLTFMGMMSIGMIYVTALLGGIVWAVAYPAGRAVFPMYVHRTLVPAGNAVLALISGVATVMLPLLAGSVVLGSQGTQGLSVAFGIDALCVALSIPMLVAVGRRGAIRLPAPQQAPSLDTGGTRIPRRFYAYVLVSSVLVFGPVQVLLPIMLVERNDPRYLLVYVAQFAGIGLASMLSTATHADMRGVIRRIIGCWTVAVSGYVLLFAGTGLATVLPAFFLLAAASNVYGIQSQSWLQMTAASQHIGQEMTWLSAVTLGAVPIAALCTGALVDTLQPAMAAGAIALAILMAIVLSGLRRSVQVRPLA</sequence>
<dbReference type="InterPro" id="IPR036259">
    <property type="entry name" value="MFS_trans_sf"/>
</dbReference>
<evidence type="ECO:0000256" key="2">
    <source>
        <dbReference type="ARBA" id="ARBA00022475"/>
    </source>
</evidence>
<dbReference type="AlphaFoldDB" id="A0A7X5U7Q7"/>
<evidence type="ECO:0000256" key="4">
    <source>
        <dbReference type="ARBA" id="ARBA00022989"/>
    </source>
</evidence>
<feature type="transmembrane region" description="Helical" evidence="6">
    <location>
        <begin position="354"/>
        <end position="374"/>
    </location>
</feature>
<organism evidence="7 8">
    <name type="scientific">Luteibacter anthropi</name>
    <dbReference type="NCBI Taxonomy" id="564369"/>
    <lineage>
        <taxon>Bacteria</taxon>
        <taxon>Pseudomonadati</taxon>
        <taxon>Pseudomonadota</taxon>
        <taxon>Gammaproteobacteria</taxon>
        <taxon>Lysobacterales</taxon>
        <taxon>Rhodanobacteraceae</taxon>
        <taxon>Luteibacter</taxon>
    </lineage>
</organism>
<dbReference type="GO" id="GO:0022857">
    <property type="term" value="F:transmembrane transporter activity"/>
    <property type="evidence" value="ECO:0007669"/>
    <property type="project" value="InterPro"/>
</dbReference>
<feature type="transmembrane region" description="Helical" evidence="6">
    <location>
        <begin position="114"/>
        <end position="134"/>
    </location>
</feature>
<gene>
    <name evidence="7" type="ORF">HBF25_03435</name>
</gene>
<keyword evidence="3 6" id="KW-0812">Transmembrane</keyword>
<feature type="transmembrane region" description="Helical" evidence="6">
    <location>
        <begin position="290"/>
        <end position="308"/>
    </location>
</feature>
<feature type="transmembrane region" description="Helical" evidence="6">
    <location>
        <begin position="57"/>
        <end position="75"/>
    </location>
</feature>
<dbReference type="GO" id="GO:0005886">
    <property type="term" value="C:plasma membrane"/>
    <property type="evidence" value="ECO:0007669"/>
    <property type="project" value="UniProtKB-SubCell"/>
</dbReference>
<dbReference type="RefSeq" id="WP_166946551.1">
    <property type="nucleotide sequence ID" value="NZ_JAARLZ010000002.1"/>
</dbReference>
<proteinExistence type="predicted"/>
<feature type="transmembrane region" description="Helical" evidence="6">
    <location>
        <begin position="231"/>
        <end position="250"/>
    </location>
</feature>
<evidence type="ECO:0000256" key="1">
    <source>
        <dbReference type="ARBA" id="ARBA00004651"/>
    </source>
</evidence>
<feature type="transmembrane region" description="Helical" evidence="6">
    <location>
        <begin position="314"/>
        <end position="333"/>
    </location>
</feature>
<name>A0A7X5U7Q7_9GAMM</name>
<feature type="transmembrane region" description="Helical" evidence="6">
    <location>
        <begin position="262"/>
        <end position="283"/>
    </location>
</feature>
<evidence type="ECO:0000256" key="3">
    <source>
        <dbReference type="ARBA" id="ARBA00022692"/>
    </source>
</evidence>